<dbReference type="Proteomes" id="UP001642409">
    <property type="component" value="Unassembled WGS sequence"/>
</dbReference>
<feature type="transmembrane region" description="Helical" evidence="1">
    <location>
        <begin position="419"/>
        <end position="444"/>
    </location>
</feature>
<keyword evidence="4" id="KW-1185">Reference proteome</keyword>
<keyword evidence="1" id="KW-0812">Transmembrane</keyword>
<evidence type="ECO:0000313" key="4">
    <source>
        <dbReference type="Proteomes" id="UP001642409"/>
    </source>
</evidence>
<dbReference type="InterPro" id="IPR009091">
    <property type="entry name" value="RCC1/BLIP-II"/>
</dbReference>
<name>A0AA86RCX2_9EUKA</name>
<gene>
    <name evidence="3" type="ORF">HINF_LOCUS20338</name>
    <name evidence="2" type="ORF">HINF_LOCUS63544</name>
</gene>
<dbReference type="EMBL" id="CATOUU010001170">
    <property type="protein sequence ID" value="CAI9975899.1"/>
    <property type="molecule type" value="Genomic_DNA"/>
</dbReference>
<dbReference type="AlphaFoldDB" id="A0AA86RCX2"/>
<evidence type="ECO:0000256" key="1">
    <source>
        <dbReference type="SAM" id="Phobius"/>
    </source>
</evidence>
<accession>A0AA86RCX2</accession>
<proteinExistence type="predicted"/>
<keyword evidence="1" id="KW-0472">Membrane</keyword>
<evidence type="ECO:0000313" key="2">
    <source>
        <dbReference type="EMBL" id="CAI9975899.1"/>
    </source>
</evidence>
<dbReference type="SUPFAM" id="SSF50985">
    <property type="entry name" value="RCC1/BLIP-II"/>
    <property type="match status" value="1"/>
</dbReference>
<comment type="caution">
    <text evidence="2">The sequence shown here is derived from an EMBL/GenBank/DDBJ whole genome shotgun (WGS) entry which is preliminary data.</text>
</comment>
<reference evidence="3 4" key="2">
    <citation type="submission" date="2024-07" db="EMBL/GenBank/DDBJ databases">
        <authorList>
            <person name="Akdeniz Z."/>
        </authorList>
    </citation>
    <scope>NUCLEOTIDE SEQUENCE [LARGE SCALE GENOMIC DNA]</scope>
</reference>
<reference evidence="2" key="1">
    <citation type="submission" date="2023-06" db="EMBL/GenBank/DDBJ databases">
        <authorList>
            <person name="Kurt Z."/>
        </authorList>
    </citation>
    <scope>NUCLEOTIDE SEQUENCE</scope>
</reference>
<organism evidence="2">
    <name type="scientific">Hexamita inflata</name>
    <dbReference type="NCBI Taxonomy" id="28002"/>
    <lineage>
        <taxon>Eukaryota</taxon>
        <taxon>Metamonada</taxon>
        <taxon>Diplomonadida</taxon>
        <taxon>Hexamitidae</taxon>
        <taxon>Hexamitinae</taxon>
        <taxon>Hexamita</taxon>
    </lineage>
</organism>
<evidence type="ECO:0000313" key="3">
    <source>
        <dbReference type="EMBL" id="CAL6006806.1"/>
    </source>
</evidence>
<protein>
    <submittedName>
        <fullName evidence="2">Regulator of chromosome condensation 1/beta-lactamase-inhibitor protein II</fullName>
    </submittedName>
    <submittedName>
        <fullName evidence="3">Regulator_of chromosome condensation 1/beta-lactamase-inhibitor protein II</fullName>
    </submittedName>
</protein>
<dbReference type="EMBL" id="CAXDID020000054">
    <property type="protein sequence ID" value="CAL6006806.1"/>
    <property type="molecule type" value="Genomic_DNA"/>
</dbReference>
<keyword evidence="1" id="KW-1133">Transmembrane helix</keyword>
<sequence>MIVIVSYQHALMQNFQYPHGILLSEVSNETKIVDTVVCDNIVYQLLTNGTIQAKGINQSLFYQIQYEFVDLNVTNVKQIFCYNNYDLWFVTQSGLLYHQETSLFQHTTFARYTLDKLPPNGIVQIAGTSNLMFVLTDNQILVRAGSTTNANNAKNLFCNQVPSKLPHDYVQLQFTHNIKDIDYIDPSRNHDYLFIHMKNGDVYARGANTLGIIAPVDNQCERLIGSNISSIQIGRNLTMKKECMYFKANNSIYMYSDENTILVKSGISDYFIRESDYKYQDIFMVTQNALQEFSENVIMFRSGTDYYCSVQTDSYCLSMQKCSESDNSTYCQIQKCIESNCPETNCTGIQQDNISCQAVVCINTGKTFKYTPECQNRIINYTYITNLTNAEQYKLKSNQFLIKDTANEAEIVKNKMNNWVIVGVCCACCVTIYSAITGIVLYFYTKELRKRYQLAEIQQPLDISKLSLQNQKLSYTGGLE</sequence>